<sequence>MAIQGSTEEAVVGPQNRGARSVYKDQESAAKKWLSCVPIFLLRSCCSMCFSLLLYSLKWQLSCSWTHYSFVGNIGCSATKTPCFGQMQFNTFFLSYFS</sequence>
<gene>
    <name evidence="2" type="ORF">AB205_0040900</name>
</gene>
<organism evidence="2 3">
    <name type="scientific">Aquarana catesbeiana</name>
    <name type="common">American bullfrog</name>
    <name type="synonym">Rana catesbeiana</name>
    <dbReference type="NCBI Taxonomy" id="8400"/>
    <lineage>
        <taxon>Eukaryota</taxon>
        <taxon>Metazoa</taxon>
        <taxon>Chordata</taxon>
        <taxon>Craniata</taxon>
        <taxon>Vertebrata</taxon>
        <taxon>Euteleostomi</taxon>
        <taxon>Amphibia</taxon>
        <taxon>Batrachia</taxon>
        <taxon>Anura</taxon>
        <taxon>Neobatrachia</taxon>
        <taxon>Ranoidea</taxon>
        <taxon>Ranidae</taxon>
        <taxon>Aquarana</taxon>
    </lineage>
</organism>
<feature type="region of interest" description="Disordered" evidence="1">
    <location>
        <begin position="1"/>
        <end position="22"/>
    </location>
</feature>
<protein>
    <submittedName>
        <fullName evidence="2">Uncharacterized protein</fullName>
    </submittedName>
</protein>
<evidence type="ECO:0000313" key="2">
    <source>
        <dbReference type="EMBL" id="PIO25902.1"/>
    </source>
</evidence>
<evidence type="ECO:0000256" key="1">
    <source>
        <dbReference type="SAM" id="MobiDB-lite"/>
    </source>
</evidence>
<proteinExistence type="predicted"/>
<keyword evidence="3" id="KW-1185">Reference proteome</keyword>
<accession>A0A2G9RDB6</accession>
<reference evidence="3" key="1">
    <citation type="journal article" date="2017" name="Nat. Commun.">
        <title>The North American bullfrog draft genome provides insight into hormonal regulation of long noncoding RNA.</title>
        <authorList>
            <person name="Hammond S.A."/>
            <person name="Warren R.L."/>
            <person name="Vandervalk B.P."/>
            <person name="Kucuk E."/>
            <person name="Khan H."/>
            <person name="Gibb E.A."/>
            <person name="Pandoh P."/>
            <person name="Kirk H."/>
            <person name="Zhao Y."/>
            <person name="Jones M."/>
            <person name="Mungall A.J."/>
            <person name="Coope R."/>
            <person name="Pleasance S."/>
            <person name="Moore R.A."/>
            <person name="Holt R.A."/>
            <person name="Round J.M."/>
            <person name="Ohora S."/>
            <person name="Walle B.V."/>
            <person name="Veldhoen N."/>
            <person name="Helbing C.C."/>
            <person name="Birol I."/>
        </authorList>
    </citation>
    <scope>NUCLEOTIDE SEQUENCE [LARGE SCALE GENOMIC DNA]</scope>
</reference>
<dbReference type="Proteomes" id="UP000228934">
    <property type="component" value="Unassembled WGS sequence"/>
</dbReference>
<evidence type="ECO:0000313" key="3">
    <source>
        <dbReference type="Proteomes" id="UP000228934"/>
    </source>
</evidence>
<dbReference type="EMBL" id="KV949343">
    <property type="protein sequence ID" value="PIO25902.1"/>
    <property type="molecule type" value="Genomic_DNA"/>
</dbReference>
<name>A0A2G9RDB6_AQUCT</name>
<dbReference type="AlphaFoldDB" id="A0A2G9RDB6"/>